<reference evidence="2 3" key="1">
    <citation type="submission" date="2020-08" db="EMBL/GenBank/DDBJ databases">
        <title>Functional genomics of gut bacteria from endangered species of beetles.</title>
        <authorList>
            <person name="Carlos-Shanley C."/>
        </authorList>
    </citation>
    <scope>NUCLEOTIDE SEQUENCE [LARGE SCALE GENOMIC DNA]</scope>
    <source>
        <strain evidence="2 3">S00152</strain>
    </source>
</reference>
<evidence type="ECO:0000313" key="3">
    <source>
        <dbReference type="Proteomes" id="UP000517315"/>
    </source>
</evidence>
<keyword evidence="1" id="KW-0472">Membrane</keyword>
<protein>
    <submittedName>
        <fullName evidence="2">ABC-type multidrug transport system permease subunit</fullName>
    </submittedName>
</protein>
<keyword evidence="1" id="KW-0812">Transmembrane</keyword>
<proteinExistence type="predicted"/>
<name>A0ABR6B588_9BACI</name>
<organism evidence="2 3">
    <name type="scientific">Bacillus aerius</name>
    <dbReference type="NCBI Taxonomy" id="293388"/>
    <lineage>
        <taxon>Bacteria</taxon>
        <taxon>Bacillati</taxon>
        <taxon>Bacillota</taxon>
        <taxon>Bacilli</taxon>
        <taxon>Bacillales</taxon>
        <taxon>Bacillaceae</taxon>
        <taxon>Bacillus</taxon>
    </lineage>
</organism>
<evidence type="ECO:0000313" key="2">
    <source>
        <dbReference type="EMBL" id="MBA8919283.1"/>
    </source>
</evidence>
<gene>
    <name evidence="2" type="ORF">HNP39_003039</name>
</gene>
<keyword evidence="1" id="KW-1133">Transmembrane helix</keyword>
<comment type="caution">
    <text evidence="2">The sequence shown here is derived from an EMBL/GenBank/DDBJ whole genome shotgun (WGS) entry which is preliminary data.</text>
</comment>
<sequence length="84" mass="9791">MTFSKWVATIARYISLALLFLIILIAFGGYFYKLFTHESIVVRHFAVTSFGFTFVLLALYSFIRVLTCSIKVKEGENEKEKERR</sequence>
<accession>A0ABR6B588</accession>
<dbReference type="Proteomes" id="UP000517315">
    <property type="component" value="Unassembled WGS sequence"/>
</dbReference>
<feature type="transmembrane region" description="Helical" evidence="1">
    <location>
        <begin position="44"/>
        <end position="63"/>
    </location>
</feature>
<keyword evidence="3" id="KW-1185">Reference proteome</keyword>
<dbReference type="EMBL" id="JACJIG010000004">
    <property type="protein sequence ID" value="MBA8919283.1"/>
    <property type="molecule type" value="Genomic_DNA"/>
</dbReference>
<evidence type="ECO:0000256" key="1">
    <source>
        <dbReference type="SAM" id="Phobius"/>
    </source>
</evidence>
<feature type="transmembrane region" description="Helical" evidence="1">
    <location>
        <begin position="12"/>
        <end position="32"/>
    </location>
</feature>
<dbReference type="RefSeq" id="WP_182489445.1">
    <property type="nucleotide sequence ID" value="NZ_JACJIG010000004.1"/>
</dbReference>